<dbReference type="KEGG" id="dsl:Dacsa_0134"/>
<evidence type="ECO:0000313" key="2">
    <source>
        <dbReference type="EMBL" id="AFZ48949.1"/>
    </source>
</evidence>
<proteinExistence type="predicted"/>
<dbReference type="Gene3D" id="1.10.1220.10">
    <property type="entry name" value="Met repressor-like"/>
    <property type="match status" value="1"/>
</dbReference>
<dbReference type="EMBL" id="CP003944">
    <property type="protein sequence ID" value="AFZ48949.1"/>
    <property type="molecule type" value="Genomic_DNA"/>
</dbReference>
<dbReference type="AlphaFoldDB" id="K9YPZ2"/>
<dbReference type="RefSeq" id="WP_015227962.1">
    <property type="nucleotide sequence ID" value="NC_019780.1"/>
</dbReference>
<dbReference type="HOGENOM" id="CLU_150503_0_0_3"/>
<feature type="region of interest" description="Disordered" evidence="1">
    <location>
        <begin position="87"/>
        <end position="120"/>
    </location>
</feature>
<dbReference type="OrthoDB" id="514592at2"/>
<accession>K9YPZ2</accession>
<evidence type="ECO:0000313" key="3">
    <source>
        <dbReference type="Proteomes" id="UP000010482"/>
    </source>
</evidence>
<organism evidence="2 3">
    <name type="scientific">Dactylococcopsis salina (strain PCC 8305)</name>
    <name type="common">Myxobactron salinum</name>
    <dbReference type="NCBI Taxonomy" id="13035"/>
    <lineage>
        <taxon>Bacteria</taxon>
        <taxon>Bacillati</taxon>
        <taxon>Cyanobacteriota</taxon>
        <taxon>Cyanophyceae</taxon>
        <taxon>Nodosilineales</taxon>
        <taxon>Cymatolegaceae</taxon>
        <taxon>Dactylococcopsis</taxon>
    </lineage>
</organism>
<dbReference type="InterPro" id="IPR013321">
    <property type="entry name" value="Arc_rbn_hlx_hlx"/>
</dbReference>
<dbReference type="eggNOG" id="ENOG5032SXM">
    <property type="taxonomic scope" value="Bacteria"/>
</dbReference>
<sequence>MSDKQKVTLYLPPEVHRNLKVKAATDSETMSGLVEQAVMFYLNHSEVVEEVEQQRYGQTYRLYECPQCESALIMEDGELNALKTQPSAEAGEFATDQVNQQVRTAADSDHSQDQEQLVPC</sequence>
<dbReference type="Proteomes" id="UP000010482">
    <property type="component" value="Chromosome"/>
</dbReference>
<reference evidence="2" key="1">
    <citation type="submission" date="2012-04" db="EMBL/GenBank/DDBJ databases">
        <title>Finished genome of Dactylococcopsis salina PCC 8305.</title>
        <authorList>
            <consortium name="US DOE Joint Genome Institute"/>
            <person name="Gugger M."/>
            <person name="Coursin T."/>
            <person name="Rippka R."/>
            <person name="Tandeau De Marsac N."/>
            <person name="Huntemann M."/>
            <person name="Wei C.-L."/>
            <person name="Han J."/>
            <person name="Detter J.C."/>
            <person name="Han C."/>
            <person name="Tapia R."/>
            <person name="Daligault H."/>
            <person name="Chen A."/>
            <person name="Krypides N."/>
            <person name="Mavromatis K."/>
            <person name="Markowitz V."/>
            <person name="Szeto E."/>
            <person name="Ivanova N."/>
            <person name="Ovchinnikova G."/>
            <person name="Pagani I."/>
            <person name="Pati A."/>
            <person name="Goodwin L."/>
            <person name="Peters L."/>
            <person name="Pitluck S."/>
            <person name="Woyke T."/>
            <person name="Kerfeld C."/>
        </authorList>
    </citation>
    <scope>NUCLEOTIDE SEQUENCE [LARGE SCALE GENOMIC DNA]</scope>
    <source>
        <strain evidence="2">PCC 8305</strain>
    </source>
</reference>
<dbReference type="SUPFAM" id="SSF47598">
    <property type="entry name" value="Ribbon-helix-helix"/>
    <property type="match status" value="1"/>
</dbReference>
<keyword evidence="3" id="KW-1185">Reference proteome</keyword>
<name>K9YPZ2_DACS8</name>
<gene>
    <name evidence="2" type="ORF">Dacsa_0134</name>
</gene>
<dbReference type="InterPro" id="IPR010985">
    <property type="entry name" value="Ribbon_hlx_hlx"/>
</dbReference>
<evidence type="ECO:0000256" key="1">
    <source>
        <dbReference type="SAM" id="MobiDB-lite"/>
    </source>
</evidence>
<protein>
    <submittedName>
        <fullName evidence="2">Uncharacterized protein</fullName>
    </submittedName>
</protein>
<dbReference type="STRING" id="13035.Dacsa_0134"/>
<dbReference type="GO" id="GO:0006355">
    <property type="term" value="P:regulation of DNA-templated transcription"/>
    <property type="evidence" value="ECO:0007669"/>
    <property type="project" value="InterPro"/>
</dbReference>